<dbReference type="EMBL" id="KV012618">
    <property type="protein sequence ID" value="KZV24542.1"/>
    <property type="molecule type" value="Genomic_DNA"/>
</dbReference>
<evidence type="ECO:0000256" key="1">
    <source>
        <dbReference type="ARBA" id="ARBA00004123"/>
    </source>
</evidence>
<accession>A0A2Z7AZ90</accession>
<dbReference type="SUPFAM" id="SSF48371">
    <property type="entry name" value="ARM repeat"/>
    <property type="match status" value="1"/>
</dbReference>
<protein>
    <submittedName>
        <fullName evidence="6">Armadillo repeat-containing protein 8</fullName>
    </submittedName>
</protein>
<dbReference type="PANTHER" id="PTHR15651">
    <property type="entry name" value="ARMADILLO REPEAT-CONTAINING PROTEIN 8"/>
    <property type="match status" value="1"/>
</dbReference>
<dbReference type="InterPro" id="IPR016024">
    <property type="entry name" value="ARM-type_fold"/>
</dbReference>
<keyword evidence="5" id="KW-0539">Nucleus</keyword>
<comment type="subcellular location">
    <subcellularLocation>
        <location evidence="2">Cytoplasm</location>
    </subcellularLocation>
    <subcellularLocation>
        <location evidence="1">Nucleus</location>
    </subcellularLocation>
</comment>
<dbReference type="PANTHER" id="PTHR15651:SF7">
    <property type="entry name" value="ARMADILLO REPEAT-CONTAINING PROTEIN 8"/>
    <property type="match status" value="1"/>
</dbReference>
<evidence type="ECO:0000313" key="6">
    <source>
        <dbReference type="EMBL" id="KZV24542.1"/>
    </source>
</evidence>
<evidence type="ECO:0000313" key="7">
    <source>
        <dbReference type="Proteomes" id="UP000250235"/>
    </source>
</evidence>
<dbReference type="GO" id="GO:0043161">
    <property type="term" value="P:proteasome-mediated ubiquitin-dependent protein catabolic process"/>
    <property type="evidence" value="ECO:0007669"/>
    <property type="project" value="TreeGrafter"/>
</dbReference>
<dbReference type="Proteomes" id="UP000250235">
    <property type="component" value="Unassembled WGS sequence"/>
</dbReference>
<evidence type="ECO:0000256" key="3">
    <source>
        <dbReference type="ARBA" id="ARBA00022490"/>
    </source>
</evidence>
<evidence type="ECO:0000256" key="2">
    <source>
        <dbReference type="ARBA" id="ARBA00004496"/>
    </source>
</evidence>
<reference evidence="6 7" key="1">
    <citation type="journal article" date="2015" name="Proc. Natl. Acad. Sci. U.S.A.">
        <title>The resurrection genome of Boea hygrometrica: A blueprint for survival of dehydration.</title>
        <authorList>
            <person name="Xiao L."/>
            <person name="Yang G."/>
            <person name="Zhang L."/>
            <person name="Yang X."/>
            <person name="Zhao S."/>
            <person name="Ji Z."/>
            <person name="Zhou Q."/>
            <person name="Hu M."/>
            <person name="Wang Y."/>
            <person name="Chen M."/>
            <person name="Xu Y."/>
            <person name="Jin H."/>
            <person name="Xiao X."/>
            <person name="Hu G."/>
            <person name="Bao F."/>
            <person name="Hu Y."/>
            <person name="Wan P."/>
            <person name="Li L."/>
            <person name="Deng X."/>
            <person name="Kuang T."/>
            <person name="Xiang C."/>
            <person name="Zhu J.K."/>
            <person name="Oliver M.J."/>
            <person name="He Y."/>
        </authorList>
    </citation>
    <scope>NUCLEOTIDE SEQUENCE [LARGE SCALE GENOMIC DNA]</scope>
    <source>
        <strain evidence="7">cv. XS01</strain>
    </source>
</reference>
<dbReference type="InterPro" id="IPR038739">
    <property type="entry name" value="ARMC8/Vid28"/>
</dbReference>
<sequence>EVFDFAINALSHDSAEVRNLSAGHFMNENVVLPLVQLLCDSCMSVQISALREISNVAVDFKPHKSLFTQSKGVSMEPAIRNNDVCALKNLMFLANNWKEEIILEFTMSTLSSVTSDPEAAIQEQALALIHNLISGTLNSIEYVFGEYVFFSWTLLLQVLVVAACKFSLANS</sequence>
<keyword evidence="3" id="KW-0963">Cytoplasm</keyword>
<dbReference type="GO" id="GO:0034657">
    <property type="term" value="C:GID complex"/>
    <property type="evidence" value="ECO:0007669"/>
    <property type="project" value="TreeGrafter"/>
</dbReference>
<dbReference type="Gene3D" id="1.25.10.10">
    <property type="entry name" value="Leucine-rich Repeat Variant"/>
    <property type="match status" value="1"/>
</dbReference>
<evidence type="ECO:0000256" key="5">
    <source>
        <dbReference type="ARBA" id="ARBA00023242"/>
    </source>
</evidence>
<keyword evidence="4" id="KW-0677">Repeat</keyword>
<dbReference type="OrthoDB" id="5559898at2759"/>
<proteinExistence type="predicted"/>
<evidence type="ECO:0000256" key="4">
    <source>
        <dbReference type="ARBA" id="ARBA00022737"/>
    </source>
</evidence>
<feature type="non-terminal residue" evidence="6">
    <location>
        <position position="1"/>
    </location>
</feature>
<keyword evidence="7" id="KW-1185">Reference proteome</keyword>
<dbReference type="GO" id="GO:0005737">
    <property type="term" value="C:cytoplasm"/>
    <property type="evidence" value="ECO:0007669"/>
    <property type="project" value="UniProtKB-SubCell"/>
</dbReference>
<organism evidence="6 7">
    <name type="scientific">Dorcoceras hygrometricum</name>
    <dbReference type="NCBI Taxonomy" id="472368"/>
    <lineage>
        <taxon>Eukaryota</taxon>
        <taxon>Viridiplantae</taxon>
        <taxon>Streptophyta</taxon>
        <taxon>Embryophyta</taxon>
        <taxon>Tracheophyta</taxon>
        <taxon>Spermatophyta</taxon>
        <taxon>Magnoliopsida</taxon>
        <taxon>eudicotyledons</taxon>
        <taxon>Gunneridae</taxon>
        <taxon>Pentapetalae</taxon>
        <taxon>asterids</taxon>
        <taxon>lamiids</taxon>
        <taxon>Lamiales</taxon>
        <taxon>Gesneriaceae</taxon>
        <taxon>Didymocarpoideae</taxon>
        <taxon>Trichosporeae</taxon>
        <taxon>Loxocarpinae</taxon>
        <taxon>Dorcoceras</taxon>
    </lineage>
</organism>
<dbReference type="GO" id="GO:0005634">
    <property type="term" value="C:nucleus"/>
    <property type="evidence" value="ECO:0007669"/>
    <property type="project" value="UniProtKB-SubCell"/>
</dbReference>
<dbReference type="InterPro" id="IPR011989">
    <property type="entry name" value="ARM-like"/>
</dbReference>
<dbReference type="AlphaFoldDB" id="A0A2Z7AZ90"/>
<name>A0A2Z7AZ90_9LAMI</name>
<gene>
    <name evidence="6" type="ORF">F511_40554</name>
</gene>